<evidence type="ECO:0000313" key="2">
    <source>
        <dbReference type="Proteomes" id="UP000054270"/>
    </source>
</evidence>
<accession>A0A0D2NQV1</accession>
<proteinExistence type="predicted"/>
<dbReference type="Proteomes" id="UP000054270">
    <property type="component" value="Unassembled WGS sequence"/>
</dbReference>
<keyword evidence="2" id="KW-1185">Reference proteome</keyword>
<dbReference type="OrthoDB" id="2602575at2759"/>
<evidence type="ECO:0000313" key="1">
    <source>
        <dbReference type="EMBL" id="KJA19146.1"/>
    </source>
</evidence>
<reference evidence="2" key="1">
    <citation type="submission" date="2014-04" db="EMBL/GenBank/DDBJ databases">
        <title>Evolutionary Origins and Diversification of the Mycorrhizal Mutualists.</title>
        <authorList>
            <consortium name="DOE Joint Genome Institute"/>
            <consortium name="Mycorrhizal Genomics Consortium"/>
            <person name="Kohler A."/>
            <person name="Kuo A."/>
            <person name="Nagy L.G."/>
            <person name="Floudas D."/>
            <person name="Copeland A."/>
            <person name="Barry K.W."/>
            <person name="Cichocki N."/>
            <person name="Veneault-Fourrey C."/>
            <person name="LaButti K."/>
            <person name="Lindquist E.A."/>
            <person name="Lipzen A."/>
            <person name="Lundell T."/>
            <person name="Morin E."/>
            <person name="Murat C."/>
            <person name="Riley R."/>
            <person name="Ohm R."/>
            <person name="Sun H."/>
            <person name="Tunlid A."/>
            <person name="Henrissat B."/>
            <person name="Grigoriev I.V."/>
            <person name="Hibbett D.S."/>
            <person name="Martin F."/>
        </authorList>
    </citation>
    <scope>NUCLEOTIDE SEQUENCE [LARGE SCALE GENOMIC DNA]</scope>
    <source>
        <strain evidence="2">FD-334 SS-4</strain>
    </source>
</reference>
<dbReference type="EMBL" id="KN817581">
    <property type="protein sequence ID" value="KJA19146.1"/>
    <property type="molecule type" value="Genomic_DNA"/>
</dbReference>
<name>A0A0D2NQV1_HYPSF</name>
<organism evidence="1 2">
    <name type="scientific">Hypholoma sublateritium (strain FD-334 SS-4)</name>
    <dbReference type="NCBI Taxonomy" id="945553"/>
    <lineage>
        <taxon>Eukaryota</taxon>
        <taxon>Fungi</taxon>
        <taxon>Dikarya</taxon>
        <taxon>Basidiomycota</taxon>
        <taxon>Agaricomycotina</taxon>
        <taxon>Agaricomycetes</taxon>
        <taxon>Agaricomycetidae</taxon>
        <taxon>Agaricales</taxon>
        <taxon>Agaricineae</taxon>
        <taxon>Strophariaceae</taxon>
        <taxon>Hypholoma</taxon>
    </lineage>
</organism>
<sequence length="283" mass="30873">MSYHQQTNYYPFVVTQHAPEPHIRPGSTIMPTALMIQPEHLHATANKLIAPTEVEKRAPAIPNNASPQYPVIPSTVDIDGLGRLTPGALYSTPAAALPTAQAILNQSYTGPGGGADAETPPRWHSFAIVPRRPEYSGRPSLPMLAFSVDGRAGVPLRALRDLTADDIDGAGDKVWDALGWKKTSFSVDWPGVPKSGEQMPCVLPGGKPYTRLDVAHLVGWHLVEFFKGKALKWGPQAVTPETTAWALAKTRSRDIRVLGISYYRKAWVPILAIDITGREDVYQ</sequence>
<gene>
    <name evidence="1" type="ORF">HYPSUDRAFT_204879</name>
</gene>
<dbReference type="AlphaFoldDB" id="A0A0D2NQV1"/>
<dbReference type="OMA" id="PETTAWA"/>
<protein>
    <submittedName>
        <fullName evidence="1">Uncharacterized protein</fullName>
    </submittedName>
</protein>